<sequence>MCHRIDRGVLKIAIVSGDDIHGDDPRQLCMALAARGHDVTHFVRRGDHRAAQTRADRHRTLSVPVGPRAAKSDAEVLPYVGEWAGALERAWAAQTPDIVHAYGWLGGLAAQLAAPRRGVPTVQSFLGLATTRGPGAGGKAPRDSERTRIEPLLARGATWVTGESADDVEALSRLRRSRARVSALTSGVDVERYDSRGPALARADLRRVLCIAPNPLPCNGLDVVIGALPRVPGAEVVVAETEVANREHDEARARLRHLATGLGVADRVRFAGTVAADELPMVVRSADVVACTPREPPRATTPLQAMACGVAVVAFGVGVLNDVVVDNVTGLVLPPGSPGVLSAALRSLLAQSFQCESMGAAGRSRALSRYAWDRIALDALNIYRGGLQVGRRRGCSFRASGDATVTSREATPSSTNHDRHVEHHR</sequence>
<proteinExistence type="predicted"/>
<evidence type="ECO:0000256" key="1">
    <source>
        <dbReference type="ARBA" id="ARBA00022676"/>
    </source>
</evidence>
<dbReference type="PANTHER" id="PTHR12526">
    <property type="entry name" value="GLYCOSYLTRANSFERASE"/>
    <property type="match status" value="1"/>
</dbReference>
<evidence type="ECO:0000259" key="5">
    <source>
        <dbReference type="Pfam" id="PF13579"/>
    </source>
</evidence>
<dbReference type="Pfam" id="PF13579">
    <property type="entry name" value="Glyco_trans_4_4"/>
    <property type="match status" value="1"/>
</dbReference>
<keyword evidence="2 6" id="KW-0808">Transferase</keyword>
<dbReference type="SUPFAM" id="SSF53756">
    <property type="entry name" value="UDP-Glycosyltransferase/glycogen phosphorylase"/>
    <property type="match status" value="1"/>
</dbReference>
<dbReference type="InterPro" id="IPR028098">
    <property type="entry name" value="Glyco_trans_4-like_N"/>
</dbReference>
<feature type="compositionally biased region" description="Polar residues" evidence="3">
    <location>
        <begin position="403"/>
        <end position="415"/>
    </location>
</feature>
<reference evidence="6 7" key="1">
    <citation type="journal article" date="2019" name="Emerg. Microbes Infect.">
        <title>Comprehensive subspecies identification of 175 nontuberculous mycobacteria species based on 7547 genomic profiles.</title>
        <authorList>
            <person name="Matsumoto Y."/>
            <person name="Kinjo T."/>
            <person name="Motooka D."/>
            <person name="Nabeya D."/>
            <person name="Jung N."/>
            <person name="Uechi K."/>
            <person name="Horii T."/>
            <person name="Iida T."/>
            <person name="Fujita J."/>
            <person name="Nakamura S."/>
        </authorList>
    </citation>
    <scope>NUCLEOTIDE SEQUENCE [LARGE SCALE GENOMIC DNA]</scope>
    <source>
        <strain evidence="6 7">JCM 16018</strain>
    </source>
</reference>
<gene>
    <name evidence="6" type="ORF">MSEO_01530</name>
</gene>
<feature type="domain" description="Glycosyl transferase family 1" evidence="4">
    <location>
        <begin position="219"/>
        <end position="364"/>
    </location>
</feature>
<dbReference type="KEGG" id="mseo:MSEO_01530"/>
<dbReference type="PANTHER" id="PTHR12526:SF635">
    <property type="entry name" value="GLYCOSYL TRANSFERASE GROUP 1"/>
    <property type="match status" value="1"/>
</dbReference>
<dbReference type="Proteomes" id="UP000466632">
    <property type="component" value="Chromosome"/>
</dbReference>
<evidence type="ECO:0000256" key="3">
    <source>
        <dbReference type="SAM" id="MobiDB-lite"/>
    </source>
</evidence>
<dbReference type="Gene3D" id="3.40.50.2000">
    <property type="entry name" value="Glycogen Phosphorylase B"/>
    <property type="match status" value="2"/>
</dbReference>
<keyword evidence="7" id="KW-1185">Reference proteome</keyword>
<evidence type="ECO:0000259" key="4">
    <source>
        <dbReference type="Pfam" id="PF00534"/>
    </source>
</evidence>
<dbReference type="GO" id="GO:0016757">
    <property type="term" value="F:glycosyltransferase activity"/>
    <property type="evidence" value="ECO:0007669"/>
    <property type="project" value="UniProtKB-KW"/>
</dbReference>
<protein>
    <submittedName>
        <fullName evidence="6">Glycosyl transferase</fullName>
    </submittedName>
</protein>
<name>A0A7I7NTS2_9MYCO</name>
<dbReference type="Pfam" id="PF00534">
    <property type="entry name" value="Glycos_transf_1"/>
    <property type="match status" value="1"/>
</dbReference>
<keyword evidence="1" id="KW-0328">Glycosyltransferase</keyword>
<evidence type="ECO:0000313" key="6">
    <source>
        <dbReference type="EMBL" id="BBX99653.1"/>
    </source>
</evidence>
<feature type="compositionally biased region" description="Basic and acidic residues" evidence="3">
    <location>
        <begin position="416"/>
        <end position="425"/>
    </location>
</feature>
<dbReference type="InterPro" id="IPR001296">
    <property type="entry name" value="Glyco_trans_1"/>
</dbReference>
<accession>A0A7I7NTS2</accession>
<feature type="region of interest" description="Disordered" evidence="3">
    <location>
        <begin position="400"/>
        <end position="425"/>
    </location>
</feature>
<organism evidence="6 7">
    <name type="scientific">Mycobacterium seoulense</name>
    <dbReference type="NCBI Taxonomy" id="386911"/>
    <lineage>
        <taxon>Bacteria</taxon>
        <taxon>Bacillati</taxon>
        <taxon>Actinomycetota</taxon>
        <taxon>Actinomycetes</taxon>
        <taxon>Mycobacteriales</taxon>
        <taxon>Mycobacteriaceae</taxon>
        <taxon>Mycobacterium</taxon>
    </lineage>
</organism>
<evidence type="ECO:0000256" key="2">
    <source>
        <dbReference type="ARBA" id="ARBA00022679"/>
    </source>
</evidence>
<feature type="domain" description="Glycosyltransferase subfamily 4-like N-terminal" evidence="5">
    <location>
        <begin position="26"/>
        <end position="183"/>
    </location>
</feature>
<dbReference type="EMBL" id="AP022582">
    <property type="protein sequence ID" value="BBX99653.1"/>
    <property type="molecule type" value="Genomic_DNA"/>
</dbReference>
<evidence type="ECO:0000313" key="7">
    <source>
        <dbReference type="Proteomes" id="UP000466632"/>
    </source>
</evidence>
<dbReference type="AlphaFoldDB" id="A0A7I7NTS2"/>